<comment type="caution">
    <text evidence="5">The sequence shown here is derived from an EMBL/GenBank/DDBJ whole genome shotgun (WGS) entry which is preliminary data.</text>
</comment>
<organism evidence="5 6">
    <name type="scientific">Pseudonocardia autotrophica</name>
    <name type="common">Amycolata autotrophica</name>
    <name type="synonym">Nocardia autotrophica</name>
    <dbReference type="NCBI Taxonomy" id="2074"/>
    <lineage>
        <taxon>Bacteria</taxon>
        <taxon>Bacillati</taxon>
        <taxon>Actinomycetota</taxon>
        <taxon>Actinomycetes</taxon>
        <taxon>Pseudonocardiales</taxon>
        <taxon>Pseudonocardiaceae</taxon>
        <taxon>Pseudonocardia</taxon>
    </lineage>
</organism>
<accession>A0A1Y2N3N1</accession>
<reference evidence="5 6" key="1">
    <citation type="submission" date="2016-09" db="EMBL/GenBank/DDBJ databases">
        <title>Pseudonocardia autotrophica DSM535, a candidate organism with high potential of specific P450 cytochromes.</title>
        <authorList>
            <person name="Grumaz C."/>
            <person name="Vainshtein Y."/>
            <person name="Kirstahler P."/>
            <person name="Sohn K."/>
        </authorList>
    </citation>
    <scope>NUCLEOTIDE SEQUENCE [LARGE SCALE GENOMIC DNA]</scope>
    <source>
        <strain evidence="5 6">DSM 535</strain>
    </source>
</reference>
<dbReference type="GO" id="GO:0003677">
    <property type="term" value="F:DNA binding"/>
    <property type="evidence" value="ECO:0007669"/>
    <property type="project" value="UniProtKB-KW"/>
</dbReference>
<gene>
    <name evidence="5" type="primary">lldR_1</name>
    <name evidence="5" type="ORF">BG845_01582</name>
</gene>
<keyword evidence="6" id="KW-1185">Reference proteome</keyword>
<evidence type="ECO:0000259" key="4">
    <source>
        <dbReference type="PROSITE" id="PS50949"/>
    </source>
</evidence>
<proteinExistence type="predicted"/>
<keyword evidence="2" id="KW-0238">DNA-binding</keyword>
<dbReference type="InterPro" id="IPR036390">
    <property type="entry name" value="WH_DNA-bd_sf"/>
</dbReference>
<dbReference type="SUPFAM" id="SSF46785">
    <property type="entry name" value="Winged helix' DNA-binding domain"/>
    <property type="match status" value="1"/>
</dbReference>
<protein>
    <submittedName>
        <fullName evidence="5">Putative L-lactate dehydrogenase operon regulatory protein</fullName>
    </submittedName>
</protein>
<name>A0A1Y2N3N1_PSEAH</name>
<dbReference type="AlphaFoldDB" id="A0A1Y2N3N1"/>
<dbReference type="InterPro" id="IPR011711">
    <property type="entry name" value="GntR_C"/>
</dbReference>
<dbReference type="SMART" id="SM00895">
    <property type="entry name" value="FCD"/>
    <property type="match status" value="1"/>
</dbReference>
<dbReference type="PANTHER" id="PTHR43537">
    <property type="entry name" value="TRANSCRIPTIONAL REGULATOR, GNTR FAMILY"/>
    <property type="match status" value="1"/>
</dbReference>
<dbReference type="Proteomes" id="UP000194360">
    <property type="component" value="Unassembled WGS sequence"/>
</dbReference>
<feature type="domain" description="HTH gntR-type" evidence="4">
    <location>
        <begin position="9"/>
        <end position="77"/>
    </location>
</feature>
<keyword evidence="1" id="KW-0805">Transcription regulation</keyword>
<dbReference type="GO" id="GO:0003700">
    <property type="term" value="F:DNA-binding transcription factor activity"/>
    <property type="evidence" value="ECO:0007669"/>
    <property type="project" value="InterPro"/>
</dbReference>
<dbReference type="CDD" id="cd07377">
    <property type="entry name" value="WHTH_GntR"/>
    <property type="match status" value="1"/>
</dbReference>
<dbReference type="STRING" id="2074.BG845_01582"/>
<dbReference type="Pfam" id="PF07729">
    <property type="entry name" value="FCD"/>
    <property type="match status" value="1"/>
</dbReference>
<dbReference type="PANTHER" id="PTHR43537:SF47">
    <property type="entry name" value="REGULATORY PROTEIN GNTR HTH"/>
    <property type="match status" value="1"/>
</dbReference>
<evidence type="ECO:0000313" key="5">
    <source>
        <dbReference type="EMBL" id="OSY42086.1"/>
    </source>
</evidence>
<evidence type="ECO:0000256" key="3">
    <source>
        <dbReference type="ARBA" id="ARBA00023163"/>
    </source>
</evidence>
<dbReference type="InterPro" id="IPR036388">
    <property type="entry name" value="WH-like_DNA-bd_sf"/>
</dbReference>
<evidence type="ECO:0000256" key="1">
    <source>
        <dbReference type="ARBA" id="ARBA00023015"/>
    </source>
</evidence>
<dbReference type="SMART" id="SM00345">
    <property type="entry name" value="HTH_GNTR"/>
    <property type="match status" value="1"/>
</dbReference>
<evidence type="ECO:0000313" key="6">
    <source>
        <dbReference type="Proteomes" id="UP000194360"/>
    </source>
</evidence>
<dbReference type="InterPro" id="IPR000524">
    <property type="entry name" value="Tscrpt_reg_HTH_GntR"/>
</dbReference>
<keyword evidence="3" id="KW-0804">Transcription</keyword>
<dbReference type="EMBL" id="MIGB01000006">
    <property type="protein sequence ID" value="OSY42086.1"/>
    <property type="molecule type" value="Genomic_DNA"/>
</dbReference>
<dbReference type="PRINTS" id="PR00035">
    <property type="entry name" value="HTHGNTR"/>
</dbReference>
<dbReference type="Gene3D" id="1.10.10.10">
    <property type="entry name" value="Winged helix-like DNA-binding domain superfamily/Winged helix DNA-binding domain"/>
    <property type="match status" value="1"/>
</dbReference>
<dbReference type="OrthoDB" id="5450856at2"/>
<dbReference type="Gene3D" id="1.20.120.530">
    <property type="entry name" value="GntR ligand-binding domain-like"/>
    <property type="match status" value="1"/>
</dbReference>
<sequence length="236" mass="25402">MPLVTARRGSLVDQVITQLRNAISSGQWPVGHRIPAEAELTAQLEVGRNTVREAVRALAHGGLLEVRQGDGTYVRATSELSGALRTLCGPELREVLEVRRTIEVEAARLAAARHTDEDLALLRRSLTDRDVAVEAVAAATRRGEEPGTAELERAARADTDFHLAVVRCSGNSLLVELYRGVVEAVAGSVVTTMPATVGTEDDVSHTGIVEAIEAGDVERAAREAGDFLQRLIDRRD</sequence>
<dbReference type="Pfam" id="PF00392">
    <property type="entry name" value="GntR"/>
    <property type="match status" value="1"/>
</dbReference>
<dbReference type="PROSITE" id="PS50949">
    <property type="entry name" value="HTH_GNTR"/>
    <property type="match status" value="1"/>
</dbReference>
<dbReference type="SUPFAM" id="SSF48008">
    <property type="entry name" value="GntR ligand-binding domain-like"/>
    <property type="match status" value="1"/>
</dbReference>
<dbReference type="InterPro" id="IPR008920">
    <property type="entry name" value="TF_FadR/GntR_C"/>
</dbReference>
<dbReference type="RefSeq" id="WP_085911880.1">
    <property type="nucleotide sequence ID" value="NZ_AP018920.1"/>
</dbReference>
<evidence type="ECO:0000256" key="2">
    <source>
        <dbReference type="ARBA" id="ARBA00023125"/>
    </source>
</evidence>